<dbReference type="GO" id="GO:0016491">
    <property type="term" value="F:oxidoreductase activity"/>
    <property type="evidence" value="ECO:0007669"/>
    <property type="project" value="InterPro"/>
</dbReference>
<dbReference type="PANTHER" id="PTHR45033">
    <property type="match status" value="1"/>
</dbReference>
<dbReference type="PANTHER" id="PTHR45033:SF2">
    <property type="entry name" value="ZINC-TYPE ALCOHOL DEHYDROGENASE-LIKE PROTEIN C1773.06C"/>
    <property type="match status" value="1"/>
</dbReference>
<reference evidence="2" key="2">
    <citation type="submission" date="2020-09" db="EMBL/GenBank/DDBJ databases">
        <authorList>
            <person name="Sun Q."/>
            <person name="Zhou Y."/>
        </authorList>
    </citation>
    <scope>NUCLEOTIDE SEQUENCE</scope>
    <source>
        <strain evidence="2">CGMCC 4.7679</strain>
    </source>
</reference>
<dbReference type="Pfam" id="PF00107">
    <property type="entry name" value="ADH_zinc_N"/>
    <property type="match status" value="1"/>
</dbReference>
<dbReference type="InterPro" id="IPR020843">
    <property type="entry name" value="ER"/>
</dbReference>
<dbReference type="InterPro" id="IPR036291">
    <property type="entry name" value="NAD(P)-bd_dom_sf"/>
</dbReference>
<dbReference type="SUPFAM" id="SSF50129">
    <property type="entry name" value="GroES-like"/>
    <property type="match status" value="1"/>
</dbReference>
<proteinExistence type="predicted"/>
<dbReference type="SMART" id="SM00829">
    <property type="entry name" value="PKS_ER"/>
    <property type="match status" value="1"/>
</dbReference>
<protein>
    <submittedName>
        <fullName evidence="2">NADPH:quinone oxidoreductase</fullName>
    </submittedName>
</protein>
<evidence type="ECO:0000313" key="3">
    <source>
        <dbReference type="Proteomes" id="UP000658656"/>
    </source>
</evidence>
<dbReference type="AlphaFoldDB" id="A0A8H9M4S7"/>
<gene>
    <name evidence="2" type="ORF">GCM10017566_24800</name>
</gene>
<dbReference type="InterPro" id="IPR052711">
    <property type="entry name" value="Zinc_ADH-like"/>
</dbReference>
<dbReference type="CDD" id="cd08276">
    <property type="entry name" value="MDR7"/>
    <property type="match status" value="1"/>
</dbReference>
<dbReference type="Pfam" id="PF08240">
    <property type="entry name" value="ADH_N"/>
    <property type="match status" value="1"/>
</dbReference>
<dbReference type="SUPFAM" id="SSF51735">
    <property type="entry name" value="NAD(P)-binding Rossmann-fold domains"/>
    <property type="match status" value="1"/>
</dbReference>
<dbReference type="InterPro" id="IPR013149">
    <property type="entry name" value="ADH-like_C"/>
</dbReference>
<feature type="domain" description="Enoyl reductase (ER)" evidence="1">
    <location>
        <begin position="19"/>
        <end position="341"/>
    </location>
</feature>
<dbReference type="InterPro" id="IPR013154">
    <property type="entry name" value="ADH-like_N"/>
</dbReference>
<dbReference type="Proteomes" id="UP000658656">
    <property type="component" value="Unassembled WGS sequence"/>
</dbReference>
<accession>A0A8H9M4S7</accession>
<dbReference type="InterPro" id="IPR011032">
    <property type="entry name" value="GroES-like_sf"/>
</dbReference>
<evidence type="ECO:0000313" key="2">
    <source>
        <dbReference type="EMBL" id="GHF50719.1"/>
    </source>
</evidence>
<comment type="caution">
    <text evidence="2">The sequence shown here is derived from an EMBL/GenBank/DDBJ whole genome shotgun (WGS) entry which is preliminary data.</text>
</comment>
<organism evidence="2 3">
    <name type="scientific">Amycolatopsis bartoniae</name>
    <dbReference type="NCBI Taxonomy" id="941986"/>
    <lineage>
        <taxon>Bacteria</taxon>
        <taxon>Bacillati</taxon>
        <taxon>Actinomycetota</taxon>
        <taxon>Actinomycetes</taxon>
        <taxon>Pseudonocardiales</taxon>
        <taxon>Pseudonocardiaceae</taxon>
        <taxon>Amycolatopsis</taxon>
    </lineage>
</organism>
<dbReference type="Gene3D" id="3.90.180.10">
    <property type="entry name" value="Medium-chain alcohol dehydrogenases, catalytic domain"/>
    <property type="match status" value="1"/>
</dbReference>
<name>A0A8H9M4S7_9PSEU</name>
<sequence length="344" mass="36507">MTIAMWPSAVRSYHVTTGAGIDGLSLRSDEPRSPAPGEVVVAVHATSLSFRELLVLRGQYVLPVKPDVIPISDGAGEVVAVGTGVRRVRPGDQVAATLFPSWLDGPFRPSHLPQLGGSLDGMLTEFAVLPEAALVPIPEHLSYAEAATLPCAAVTAWNALTGDGRGVRRGQTVLTLGSGGVSLFALQFAKLLGARVIATTGRADKEQRLRDLGADEVVNYRDVPDWHIAVRELTAGQGVDRVVDVAGTLEQSLRSVAIDGHVAFVGSVTGAWPSIDPRLLFGAAATIRAVTVGSRAQFVEMNHTIAAHHLKPVIDRVFPFEEAAAAYRYYESGNPFGKVIIATR</sequence>
<dbReference type="Gene3D" id="3.40.50.720">
    <property type="entry name" value="NAD(P)-binding Rossmann-like Domain"/>
    <property type="match status" value="1"/>
</dbReference>
<keyword evidence="3" id="KW-1185">Reference proteome</keyword>
<reference evidence="2" key="1">
    <citation type="journal article" date="2014" name="Int. J. Syst. Evol. Microbiol.">
        <title>Complete genome sequence of Corynebacterium casei LMG S-19264T (=DSM 44701T), isolated from a smear-ripened cheese.</title>
        <authorList>
            <consortium name="US DOE Joint Genome Institute (JGI-PGF)"/>
            <person name="Walter F."/>
            <person name="Albersmeier A."/>
            <person name="Kalinowski J."/>
            <person name="Ruckert C."/>
        </authorList>
    </citation>
    <scope>NUCLEOTIDE SEQUENCE</scope>
    <source>
        <strain evidence="2">CGMCC 4.7679</strain>
    </source>
</reference>
<evidence type="ECO:0000259" key="1">
    <source>
        <dbReference type="SMART" id="SM00829"/>
    </source>
</evidence>
<dbReference type="EMBL" id="BNAV01000003">
    <property type="protein sequence ID" value="GHF50719.1"/>
    <property type="molecule type" value="Genomic_DNA"/>
</dbReference>
<dbReference type="RefSeq" id="WP_229880622.1">
    <property type="nucleotide sequence ID" value="NZ_BNAV01000003.1"/>
</dbReference>